<proteinExistence type="predicted"/>
<gene>
    <name evidence="3" type="ORF">IE877_18650</name>
</gene>
<protein>
    <recommendedName>
        <fullName evidence="5">DUF642 domain-containing protein</fullName>
    </recommendedName>
</protein>
<evidence type="ECO:0000256" key="1">
    <source>
        <dbReference type="SAM" id="Phobius"/>
    </source>
</evidence>
<name>A0ABR9D7H4_9GAMM</name>
<sequence>MKHISKKLTTVSAAFVLLLNTTTQASPVTNLVTNGSMNFSLGKPTGWTLITPGGELWNTFEPGILSSDGGSYFGIQDLNAFAPRFSAGGLYQTIDNLTIGATYRLSFESNEEHTNPNGLARWEVSFGNQTGSSTLTNTTWITDTLQFTATNTSETLKFLATFLPGANPQILNLDGVTLTQISSVPVPAGIWLFGSGILGLIGYGRRKSI</sequence>
<dbReference type="RefSeq" id="WP_192376111.1">
    <property type="nucleotide sequence ID" value="NZ_CAJHIV010000001.1"/>
</dbReference>
<accession>A0ABR9D7H4</accession>
<dbReference type="Gene3D" id="2.60.120.260">
    <property type="entry name" value="Galactose-binding domain-like"/>
    <property type="match status" value="1"/>
</dbReference>
<keyword evidence="1" id="KW-1133">Transmembrane helix</keyword>
<reference evidence="3 4" key="1">
    <citation type="submission" date="2020-09" db="EMBL/GenBank/DDBJ databases">
        <title>Methylomonas albis sp. nov. and Methylomonas fluvii sp. nov.: Two cold-adapted methanotrophs from the River Elbe and an amended description of Methylovulum psychrotolerans strain Eb1.</title>
        <authorList>
            <person name="Bussmann I.K."/>
            <person name="Klings K.-W."/>
            <person name="Warnstedt J."/>
            <person name="Hoppert M."/>
            <person name="Saborowski A."/>
            <person name="Horn F."/>
            <person name="Liebner S."/>
        </authorList>
    </citation>
    <scope>NUCLEOTIDE SEQUENCE [LARGE SCALE GENOMIC DNA]</scope>
    <source>
        <strain evidence="3 4">EbA</strain>
    </source>
</reference>
<keyword evidence="2" id="KW-0732">Signal</keyword>
<keyword evidence="1" id="KW-0472">Membrane</keyword>
<feature type="signal peptide" evidence="2">
    <location>
        <begin position="1"/>
        <end position="25"/>
    </location>
</feature>
<feature type="transmembrane region" description="Helical" evidence="1">
    <location>
        <begin position="184"/>
        <end position="203"/>
    </location>
</feature>
<comment type="caution">
    <text evidence="3">The sequence shown here is derived from an EMBL/GenBank/DDBJ whole genome shotgun (WGS) entry which is preliminary data.</text>
</comment>
<dbReference type="EMBL" id="JACXSS010000001">
    <property type="protein sequence ID" value="MBD9357862.1"/>
    <property type="molecule type" value="Genomic_DNA"/>
</dbReference>
<evidence type="ECO:0000256" key="2">
    <source>
        <dbReference type="SAM" id="SignalP"/>
    </source>
</evidence>
<dbReference type="Proteomes" id="UP000652176">
    <property type="component" value="Unassembled WGS sequence"/>
</dbReference>
<keyword evidence="4" id="KW-1185">Reference proteome</keyword>
<keyword evidence="1" id="KW-0812">Transmembrane</keyword>
<feature type="chain" id="PRO_5047092076" description="DUF642 domain-containing protein" evidence="2">
    <location>
        <begin position="26"/>
        <end position="209"/>
    </location>
</feature>
<organism evidence="3 4">
    <name type="scientific">Methylomonas albis</name>
    <dbReference type="NCBI Taxonomy" id="1854563"/>
    <lineage>
        <taxon>Bacteria</taxon>
        <taxon>Pseudomonadati</taxon>
        <taxon>Pseudomonadota</taxon>
        <taxon>Gammaproteobacteria</taxon>
        <taxon>Methylococcales</taxon>
        <taxon>Methylococcaceae</taxon>
        <taxon>Methylomonas</taxon>
    </lineage>
</organism>
<evidence type="ECO:0000313" key="4">
    <source>
        <dbReference type="Proteomes" id="UP000652176"/>
    </source>
</evidence>
<evidence type="ECO:0008006" key="5">
    <source>
        <dbReference type="Google" id="ProtNLM"/>
    </source>
</evidence>
<evidence type="ECO:0000313" key="3">
    <source>
        <dbReference type="EMBL" id="MBD9357862.1"/>
    </source>
</evidence>